<dbReference type="Pfam" id="PF00535">
    <property type="entry name" value="Glycos_transf_2"/>
    <property type="match status" value="2"/>
</dbReference>
<dbReference type="InterPro" id="IPR001173">
    <property type="entry name" value="Glyco_trans_2-like"/>
</dbReference>
<protein>
    <submittedName>
        <fullName evidence="3">Glycosyltransferase</fullName>
    </submittedName>
</protein>
<feature type="non-terminal residue" evidence="3">
    <location>
        <position position="1050"/>
    </location>
</feature>
<dbReference type="CDD" id="cd00761">
    <property type="entry name" value="Glyco_tranf_GTA_type"/>
    <property type="match status" value="1"/>
</dbReference>
<evidence type="ECO:0000259" key="2">
    <source>
        <dbReference type="Pfam" id="PF00685"/>
    </source>
</evidence>
<dbReference type="EMBL" id="DROD01000614">
    <property type="protein sequence ID" value="HHJ53455.1"/>
    <property type="molecule type" value="Genomic_DNA"/>
</dbReference>
<dbReference type="InterPro" id="IPR027417">
    <property type="entry name" value="P-loop_NTPase"/>
</dbReference>
<dbReference type="PANTHER" id="PTHR22916">
    <property type="entry name" value="GLYCOSYLTRANSFERASE"/>
    <property type="match status" value="1"/>
</dbReference>
<dbReference type="Gene3D" id="3.90.550.10">
    <property type="entry name" value="Spore Coat Polysaccharide Biosynthesis Protein SpsA, Chain A"/>
    <property type="match status" value="2"/>
</dbReference>
<dbReference type="InterPro" id="IPR000863">
    <property type="entry name" value="Sulfotransferase_dom"/>
</dbReference>
<dbReference type="SUPFAM" id="SSF53448">
    <property type="entry name" value="Nucleotide-diphospho-sugar transferases"/>
    <property type="match status" value="2"/>
</dbReference>
<dbReference type="GO" id="GO:0008146">
    <property type="term" value="F:sulfotransferase activity"/>
    <property type="evidence" value="ECO:0007669"/>
    <property type="project" value="InterPro"/>
</dbReference>
<reference evidence="3" key="1">
    <citation type="journal article" date="2020" name="mSystems">
        <title>Genome- and Community-Level Interaction Insights into Carbon Utilization and Element Cycling Functions of Hydrothermarchaeota in Hydrothermal Sediment.</title>
        <authorList>
            <person name="Zhou Z."/>
            <person name="Liu Y."/>
            <person name="Xu W."/>
            <person name="Pan J."/>
            <person name="Luo Z.H."/>
            <person name="Li M."/>
        </authorList>
    </citation>
    <scope>NUCLEOTIDE SEQUENCE [LARGE SCALE GENOMIC DNA]</scope>
    <source>
        <strain evidence="3">HyVt-527</strain>
    </source>
</reference>
<name>A0A7V5PRA1_CALAY</name>
<feature type="domain" description="Glycosyltransferase 2-like" evidence="1">
    <location>
        <begin position="921"/>
        <end position="1035"/>
    </location>
</feature>
<dbReference type="Pfam" id="PF13469">
    <property type="entry name" value="Sulfotransfer_3"/>
    <property type="match status" value="1"/>
</dbReference>
<proteinExistence type="predicted"/>
<dbReference type="GO" id="GO:0016758">
    <property type="term" value="F:hexosyltransferase activity"/>
    <property type="evidence" value="ECO:0007669"/>
    <property type="project" value="UniProtKB-ARBA"/>
</dbReference>
<dbReference type="Gene3D" id="3.40.50.300">
    <property type="entry name" value="P-loop containing nucleotide triphosphate hydrolases"/>
    <property type="match status" value="2"/>
</dbReference>
<dbReference type="AlphaFoldDB" id="A0A7V5PRA1"/>
<gene>
    <name evidence="3" type="ORF">ENJ89_09700</name>
</gene>
<dbReference type="InterPro" id="IPR029044">
    <property type="entry name" value="Nucleotide-diphossugar_trans"/>
</dbReference>
<dbReference type="Proteomes" id="UP000886124">
    <property type="component" value="Unassembled WGS sequence"/>
</dbReference>
<dbReference type="Pfam" id="PF00685">
    <property type="entry name" value="Sulfotransfer_1"/>
    <property type="match status" value="1"/>
</dbReference>
<evidence type="ECO:0000259" key="1">
    <source>
        <dbReference type="Pfam" id="PF00535"/>
    </source>
</evidence>
<organism evidence="3">
    <name type="scientific">Caldithrix abyssi</name>
    <dbReference type="NCBI Taxonomy" id="187145"/>
    <lineage>
        <taxon>Bacteria</taxon>
        <taxon>Pseudomonadati</taxon>
        <taxon>Calditrichota</taxon>
        <taxon>Calditrichia</taxon>
        <taxon>Calditrichales</taxon>
        <taxon>Calditrichaceae</taxon>
        <taxon>Caldithrix</taxon>
    </lineage>
</organism>
<evidence type="ECO:0000313" key="3">
    <source>
        <dbReference type="EMBL" id="HHJ53455.1"/>
    </source>
</evidence>
<feature type="domain" description="Glycosyltransferase 2-like" evidence="1">
    <location>
        <begin position="21"/>
        <end position="135"/>
    </location>
</feature>
<feature type="domain" description="Sulfotransferase" evidence="2">
    <location>
        <begin position="299"/>
        <end position="547"/>
    </location>
</feature>
<accession>A0A7V5PRA1</accession>
<sequence length="1050" mass="120374">MAKKKRSNSATRKTERQPKISVLIFSYNFEKYLEECIESILAQTLRPYEIIISDDHSQDGSWDIIQRYAKKYPGWIKAFRQEKNMGNVYNGISARARVTGDLQSEIDGDDKWMPEKLEAEWLALQKNPDARIAYSNVVLLDQHGKVIRKYIEDGDEAPQGDVFVRVFAKRFFRNTVSLFRNELIYRDTYLEFQRDPKIGILADWDLKIRVTAKYPVVYSGKTLVVYRDHPGGIHHLHRQNIFESSSRVVRKNLPLLKSRTAEEKRFVLENLRQLLERQAALSGVNPDQINSELRAPVPPVLVNSLPKAGTNLVVKALRLMPGLQESQLHLGHSTVKQTEVAKGRDAVTVGIDMPRPVKKRLVAQALGAVSDNHIISAHLPWSKNLAALIRKSGLKMLLVLRDPRDVVVSHARYIADTPDHPLHKHYIRLTPDERIMTSITGCEADGIRLESIGRRCASILPWLKEPFVRVVRFEDLVGPQGGGEEEKQKHTLKQILEFIALPMNDDELQNVADRLFGGTGTFRKGQIGAWKNEFNEQHLRAFIKSAGKYLNQMGYAEEEKITKNLPVQGTATAQKSIQDENLIFLISQPRSGSTLLQRVLGGHSQIHTTAEPWIMLHPLYALKKQGVESEFSFRDAVIGWEDFVSQLPAGEEDYIEALRRMGGYLYRRVLEPTGKKFFLDKTPRYYFIIEELKRVFPKAKFIFLLRNPLAVLASVLETWIKQDWPRLALHRFDLLKAPQLLLNGIRSLNEQALVVRYEDFVRHPEDRLKEICDRLHIPFEKEILRYGDFQAPVGRMGDPVGVQLYRAPSAERLDKWTERLQSAERRLLAEVYLQFLGRETVSAMGYDYDRLQNKLSLMRSDEPRLTEEQVVQVMAPLGFDRDTLTRFEPLFRKYVALSGQTSAPATHSGESDQQRNNYLVSAVVSTYNSEDFIAGCLESLVNQTLYRKGQLEIIVIDSNSPQNEGEIVRRFQQKYDHIKYVRTPQRETVYEAWNRGIRMASGKYVTNANTDDRLRADAIETLANLLEENPDKAIAYGNSLVTTKPNETFE</sequence>
<dbReference type="PANTHER" id="PTHR22916:SF3">
    <property type="entry name" value="UDP-GLCNAC:BETAGAL BETA-1,3-N-ACETYLGLUCOSAMINYLTRANSFERASE-LIKE PROTEIN 1"/>
    <property type="match status" value="1"/>
</dbReference>
<comment type="caution">
    <text evidence="3">The sequence shown here is derived from an EMBL/GenBank/DDBJ whole genome shotgun (WGS) entry which is preliminary data.</text>
</comment>
<dbReference type="SUPFAM" id="SSF52540">
    <property type="entry name" value="P-loop containing nucleoside triphosphate hydrolases"/>
    <property type="match status" value="2"/>
</dbReference>